<name>A0A6C0EZF3_9ZZZZ</name>
<dbReference type="InterPro" id="IPR043918">
    <property type="entry name" value="DUF5760"/>
</dbReference>
<evidence type="ECO:0000256" key="1">
    <source>
        <dbReference type="SAM" id="MobiDB-lite"/>
    </source>
</evidence>
<reference evidence="2" key="1">
    <citation type="journal article" date="2020" name="Nature">
        <title>Giant virus diversity and host interactions through global metagenomics.</title>
        <authorList>
            <person name="Schulz F."/>
            <person name="Roux S."/>
            <person name="Paez-Espino D."/>
            <person name="Jungbluth S."/>
            <person name="Walsh D.A."/>
            <person name="Denef V.J."/>
            <person name="McMahon K.D."/>
            <person name="Konstantinidis K.T."/>
            <person name="Eloe-Fadrosh E.A."/>
            <person name="Kyrpides N.C."/>
            <person name="Woyke T."/>
        </authorList>
    </citation>
    <scope>NUCLEOTIDE SEQUENCE</scope>
    <source>
        <strain evidence="2">GVMAG-M-3300009161-52</strain>
    </source>
</reference>
<feature type="compositionally biased region" description="Acidic residues" evidence="1">
    <location>
        <begin position="41"/>
        <end position="60"/>
    </location>
</feature>
<organism evidence="2">
    <name type="scientific">viral metagenome</name>
    <dbReference type="NCBI Taxonomy" id="1070528"/>
    <lineage>
        <taxon>unclassified sequences</taxon>
        <taxon>metagenomes</taxon>
        <taxon>organismal metagenomes</taxon>
    </lineage>
</organism>
<dbReference type="EMBL" id="MN738988">
    <property type="protein sequence ID" value="QHT34162.1"/>
    <property type="molecule type" value="Genomic_DNA"/>
</dbReference>
<proteinExistence type="predicted"/>
<sequence>MDPIEAQIDNIIEATTQDIEETEEVAVETEDTEETEHSDSNSEDEDEDEDEDEEEDEEMTDKEQGSNAVNTAVASVVSIVDSENIEVFNVALHQYLQIDEEVKALLEAIKIRNKKKKQLSDSLGEYLRANQIRNVNLGGSYKGKKLETKVTYSNKGFSKQTVTEAIYNELKEEEEVFEKIMESISRTNVITEKWNLRIVNEKSIKGKSKIEKAKSKIDMAEELLNEDD</sequence>
<feature type="region of interest" description="Disordered" evidence="1">
    <location>
        <begin position="1"/>
        <end position="68"/>
    </location>
</feature>
<dbReference type="Pfam" id="PF19064">
    <property type="entry name" value="DUF5760"/>
    <property type="match status" value="1"/>
</dbReference>
<evidence type="ECO:0000313" key="2">
    <source>
        <dbReference type="EMBL" id="QHT34162.1"/>
    </source>
</evidence>
<dbReference type="AlphaFoldDB" id="A0A6C0EZF3"/>
<feature type="compositionally biased region" description="Acidic residues" evidence="1">
    <location>
        <begin position="18"/>
        <end position="34"/>
    </location>
</feature>
<protein>
    <submittedName>
        <fullName evidence="2">Uncharacterized protein</fullName>
    </submittedName>
</protein>
<accession>A0A6C0EZF3</accession>